<proteinExistence type="predicted"/>
<keyword evidence="3" id="KW-1185">Reference proteome</keyword>
<name>N6WWD3_9GAMM</name>
<reference evidence="2 3" key="1">
    <citation type="journal article" date="2013" name="Genome Announc.">
        <title>Genome Sequence of the Polycyclic Aromatic Hydrocarbon-Degrading Bacterium Strain Marinobacter nanhaiticus D15-8WT.</title>
        <authorList>
            <person name="Cui Z."/>
            <person name="Gao W."/>
            <person name="Li Q."/>
            <person name="Xu G."/>
            <person name="Zheng L."/>
        </authorList>
    </citation>
    <scope>NUCLEOTIDE SEQUENCE [LARGE SCALE GENOMIC DNA]</scope>
    <source>
        <strain evidence="2 3">D15-8W</strain>
    </source>
</reference>
<sequence length="300" mass="33221">MHTPLAHWQHQASAIVSGFLGDWLESRRNPLAVTMQMQQAGQTLHLDATPAIDNPKRTLIILVHGLTEMETIWDFPGRPGYNYATALSERLGATALTVRYNSGRAIHQNGRDFSLMIEQLVAAWPVPVENLFLLGHSMGGLLIRSACHYGQDASHTWIDHLDSCVYLGSPHDGSWLARLAQGTTGLMQQMPRDYLRAAADLVNLRSVGIRNLNQGVILEEDDTAPLLPEVRHFAVCGLIGRRRAHLVNRLVGDALVHEDSACGRGQTGWTLDGEVVFAGIDHIRLAHHPQVLAQLEEWLQ</sequence>
<dbReference type="Gene3D" id="3.40.50.1820">
    <property type="entry name" value="alpha/beta hydrolase"/>
    <property type="match status" value="1"/>
</dbReference>
<evidence type="ECO:0000259" key="1">
    <source>
        <dbReference type="Pfam" id="PF07819"/>
    </source>
</evidence>
<dbReference type="PATRIC" id="fig|626887.3.peg.1677"/>
<dbReference type="STRING" id="626887.J057_08401"/>
<dbReference type="Proteomes" id="UP000013165">
    <property type="component" value="Unassembled WGS sequence"/>
</dbReference>
<accession>N6WWD3</accession>
<dbReference type="AlphaFoldDB" id="N6WWD3"/>
<gene>
    <name evidence="2" type="ORF">J057_08401</name>
</gene>
<organism evidence="2 3">
    <name type="scientific">Marinobacter nanhaiticus D15-8W</name>
    <dbReference type="NCBI Taxonomy" id="626887"/>
    <lineage>
        <taxon>Bacteria</taxon>
        <taxon>Pseudomonadati</taxon>
        <taxon>Pseudomonadota</taxon>
        <taxon>Gammaproteobacteria</taxon>
        <taxon>Pseudomonadales</taxon>
        <taxon>Marinobacteraceae</taxon>
        <taxon>Marinobacter</taxon>
    </lineage>
</organism>
<dbReference type="RefSeq" id="WP_004579653.1">
    <property type="nucleotide sequence ID" value="NZ_AP028878.1"/>
</dbReference>
<evidence type="ECO:0000313" key="2">
    <source>
        <dbReference type="EMBL" id="ENO15357.1"/>
    </source>
</evidence>
<dbReference type="HOGENOM" id="CLU_049416_0_0_6"/>
<dbReference type="SUPFAM" id="SSF53474">
    <property type="entry name" value="alpha/beta-Hydrolases"/>
    <property type="match status" value="1"/>
</dbReference>
<dbReference type="InterPro" id="IPR029058">
    <property type="entry name" value="AB_hydrolase_fold"/>
</dbReference>
<dbReference type="Pfam" id="PF07819">
    <property type="entry name" value="PGAP1"/>
    <property type="match status" value="1"/>
</dbReference>
<dbReference type="eggNOG" id="COG1075">
    <property type="taxonomic scope" value="Bacteria"/>
</dbReference>
<dbReference type="GO" id="GO:0016788">
    <property type="term" value="F:hydrolase activity, acting on ester bonds"/>
    <property type="evidence" value="ECO:0007669"/>
    <property type="project" value="InterPro"/>
</dbReference>
<feature type="domain" description="GPI inositol-deacylase PGAP1-like alpha/beta" evidence="1">
    <location>
        <begin position="125"/>
        <end position="222"/>
    </location>
</feature>
<dbReference type="EMBL" id="APLQ01000011">
    <property type="protein sequence ID" value="ENO15357.1"/>
    <property type="molecule type" value="Genomic_DNA"/>
</dbReference>
<dbReference type="OrthoDB" id="869379at2"/>
<dbReference type="InterPro" id="IPR012908">
    <property type="entry name" value="PGAP1-ab_dom-like"/>
</dbReference>
<comment type="caution">
    <text evidence="2">The sequence shown here is derived from an EMBL/GenBank/DDBJ whole genome shotgun (WGS) entry which is preliminary data.</text>
</comment>
<protein>
    <recommendedName>
        <fullName evidence="1">GPI inositol-deacylase PGAP1-like alpha/beta domain-containing protein</fullName>
    </recommendedName>
</protein>
<evidence type="ECO:0000313" key="3">
    <source>
        <dbReference type="Proteomes" id="UP000013165"/>
    </source>
</evidence>